<dbReference type="GO" id="GO:0005634">
    <property type="term" value="C:nucleus"/>
    <property type="evidence" value="ECO:0007669"/>
    <property type="project" value="TreeGrafter"/>
</dbReference>
<dbReference type="GO" id="GO:0005524">
    <property type="term" value="F:ATP binding"/>
    <property type="evidence" value="ECO:0007669"/>
    <property type="project" value="UniProtKB-KW"/>
</dbReference>
<dbReference type="SMART" id="SM00382">
    <property type="entry name" value="AAA"/>
    <property type="match status" value="1"/>
</dbReference>
<dbReference type="InterPro" id="IPR044539">
    <property type="entry name" value="Pch2-like"/>
</dbReference>
<dbReference type="PROSITE" id="PS00674">
    <property type="entry name" value="AAA"/>
    <property type="match status" value="1"/>
</dbReference>
<evidence type="ECO:0000256" key="2">
    <source>
        <dbReference type="ARBA" id="ARBA00022741"/>
    </source>
</evidence>
<accession>A0A7S1EFY0</accession>
<dbReference type="InterPro" id="IPR003959">
    <property type="entry name" value="ATPase_AAA_core"/>
</dbReference>
<evidence type="ECO:0000259" key="6">
    <source>
        <dbReference type="SMART" id="SM00382"/>
    </source>
</evidence>
<organism evidence="7">
    <name type="scientific">Hemiselmis andersenii</name>
    <name type="common">Cryptophyte alga</name>
    <dbReference type="NCBI Taxonomy" id="464988"/>
    <lineage>
        <taxon>Eukaryota</taxon>
        <taxon>Cryptophyceae</taxon>
        <taxon>Cryptomonadales</taxon>
        <taxon>Hemiselmidaceae</taxon>
        <taxon>Hemiselmis</taxon>
    </lineage>
</organism>
<dbReference type="GO" id="GO:0016887">
    <property type="term" value="F:ATP hydrolysis activity"/>
    <property type="evidence" value="ECO:0007669"/>
    <property type="project" value="InterPro"/>
</dbReference>
<reference evidence="7" key="1">
    <citation type="submission" date="2021-01" db="EMBL/GenBank/DDBJ databases">
        <authorList>
            <person name="Corre E."/>
            <person name="Pelletier E."/>
            <person name="Niang G."/>
            <person name="Scheremetjew M."/>
            <person name="Finn R."/>
            <person name="Kale V."/>
            <person name="Holt S."/>
            <person name="Cochrane G."/>
            <person name="Meng A."/>
            <person name="Brown T."/>
            <person name="Cohen L."/>
        </authorList>
    </citation>
    <scope>NUCLEOTIDE SEQUENCE</scope>
    <source>
        <strain evidence="7">CCMP644</strain>
    </source>
</reference>
<dbReference type="GO" id="GO:0005694">
    <property type="term" value="C:chromosome"/>
    <property type="evidence" value="ECO:0007669"/>
    <property type="project" value="TreeGrafter"/>
</dbReference>
<dbReference type="InterPro" id="IPR003593">
    <property type="entry name" value="AAA+_ATPase"/>
</dbReference>
<dbReference type="InterPro" id="IPR058249">
    <property type="entry name" value="Pch2_C"/>
</dbReference>
<dbReference type="Pfam" id="PF23242">
    <property type="entry name" value="AAA_lid_TRIP13_C"/>
    <property type="match status" value="1"/>
</dbReference>
<feature type="domain" description="AAA+ ATPase" evidence="6">
    <location>
        <begin position="159"/>
        <end position="311"/>
    </location>
</feature>
<keyword evidence="2 5" id="KW-0547">Nucleotide-binding</keyword>
<dbReference type="InterPro" id="IPR003960">
    <property type="entry name" value="ATPase_AAA_CS"/>
</dbReference>
<dbReference type="CDD" id="cd19508">
    <property type="entry name" value="RecA-like_Pch2-like"/>
    <property type="match status" value="1"/>
</dbReference>
<dbReference type="PANTHER" id="PTHR45991:SF1">
    <property type="entry name" value="PACHYTENE CHECKPOINT PROTEIN 2 HOMOLOG"/>
    <property type="match status" value="1"/>
</dbReference>
<sequence>MEVEEEETKVPVYVEAETLASSRAARADLLERVGHFMVSSMSSYKDGAVDFSGDEFLRQNLKALAVTDLVMGGKTANGEVPLWQAALQVRLFQCSDEGVCEETEGDTTSCNIWTLPAVEFRDLWDTLVYDSEVKSHLLEYATSAMYFADKGVNASVVSWNRVVLLHGPPGTGKTSLCQALAQKLSIRMSDRFSFGQLVEVNAHSLFSKWFSESGKLVNKLFATIQELIDDPQCFVVVLIDEVESLTAARKSAVNGNEPSDAIRVVNALLTQIDQLKQFKNVMVMTTSNITEAIDLAFVDRADIKQYIGLPSPAARYQILASCVQELMRVSIINPPVLLKAAHLLPQELLSVQSPDQLRGNHDPTALLYACALQCETLSGRTLRKLPFLAHAIKVQQKSVSFATYCDALAKVAVQERQARTKGGLEQQKAHA</sequence>
<comment type="similarity">
    <text evidence="1">Belongs to the AAA ATPase family. PCH2 subfamily.</text>
</comment>
<dbReference type="PANTHER" id="PTHR45991">
    <property type="entry name" value="PACHYTENE CHECKPOINT PROTEIN 2"/>
    <property type="match status" value="1"/>
</dbReference>
<dbReference type="Pfam" id="PF23563">
    <property type="entry name" value="TRIP13_N"/>
    <property type="match status" value="1"/>
</dbReference>
<protein>
    <recommendedName>
        <fullName evidence="6">AAA+ ATPase domain-containing protein</fullName>
    </recommendedName>
</protein>
<dbReference type="FunFam" id="3.40.50.300:FF:000680">
    <property type="entry name" value="pachytene checkpoint protein 2 homolog"/>
    <property type="match status" value="1"/>
</dbReference>
<dbReference type="InterPro" id="IPR001270">
    <property type="entry name" value="ClpA/B"/>
</dbReference>
<keyword evidence="3 5" id="KW-0067">ATP-binding</keyword>
<evidence type="ECO:0000256" key="4">
    <source>
        <dbReference type="ARBA" id="ARBA00023254"/>
    </source>
</evidence>
<gene>
    <name evidence="7" type="ORF">HAND00432_LOCUS25531</name>
</gene>
<evidence type="ECO:0000256" key="3">
    <source>
        <dbReference type="ARBA" id="ARBA00022840"/>
    </source>
</evidence>
<dbReference type="GO" id="GO:0051598">
    <property type="term" value="P:meiotic recombination checkpoint signaling"/>
    <property type="evidence" value="ECO:0007669"/>
    <property type="project" value="TreeGrafter"/>
</dbReference>
<dbReference type="SUPFAM" id="SSF52540">
    <property type="entry name" value="P-loop containing nucleoside triphosphate hydrolases"/>
    <property type="match status" value="1"/>
</dbReference>
<dbReference type="AlphaFoldDB" id="A0A7S1EFY0"/>
<evidence type="ECO:0000313" key="7">
    <source>
        <dbReference type="EMBL" id="CAD8974529.1"/>
    </source>
</evidence>
<dbReference type="Pfam" id="PF00004">
    <property type="entry name" value="AAA"/>
    <property type="match status" value="1"/>
</dbReference>
<dbReference type="GO" id="GO:0007131">
    <property type="term" value="P:reciprocal meiotic recombination"/>
    <property type="evidence" value="ECO:0007669"/>
    <property type="project" value="TreeGrafter"/>
</dbReference>
<name>A0A7S1EFY0_HEMAN</name>
<evidence type="ECO:0000256" key="1">
    <source>
        <dbReference type="ARBA" id="ARBA00007271"/>
    </source>
</evidence>
<dbReference type="Gene3D" id="3.40.50.300">
    <property type="entry name" value="P-loop containing nucleotide triphosphate hydrolases"/>
    <property type="match status" value="1"/>
</dbReference>
<dbReference type="InterPro" id="IPR027417">
    <property type="entry name" value="P-loop_NTPase"/>
</dbReference>
<dbReference type="PRINTS" id="PR00300">
    <property type="entry name" value="CLPPROTEASEA"/>
</dbReference>
<proteinExistence type="inferred from homology"/>
<keyword evidence="4" id="KW-0469">Meiosis</keyword>
<dbReference type="EMBL" id="HBFX01042404">
    <property type="protein sequence ID" value="CAD8974529.1"/>
    <property type="molecule type" value="Transcribed_RNA"/>
</dbReference>
<evidence type="ECO:0000256" key="5">
    <source>
        <dbReference type="RuleBase" id="RU003651"/>
    </source>
</evidence>